<keyword evidence="2" id="KW-1185">Reference proteome</keyword>
<dbReference type="EMBL" id="JBJKTR010000023">
    <property type="protein sequence ID" value="KAL3324399.1"/>
    <property type="molecule type" value="Genomic_DNA"/>
</dbReference>
<organism evidence="1 2">
    <name type="scientific">Solanum stoloniferum</name>
    <dbReference type="NCBI Taxonomy" id="62892"/>
    <lineage>
        <taxon>Eukaryota</taxon>
        <taxon>Viridiplantae</taxon>
        <taxon>Streptophyta</taxon>
        <taxon>Embryophyta</taxon>
        <taxon>Tracheophyta</taxon>
        <taxon>Spermatophyta</taxon>
        <taxon>Magnoliopsida</taxon>
        <taxon>eudicotyledons</taxon>
        <taxon>Gunneridae</taxon>
        <taxon>Pentapetalae</taxon>
        <taxon>asterids</taxon>
        <taxon>lamiids</taxon>
        <taxon>Solanales</taxon>
        <taxon>Solanaceae</taxon>
        <taxon>Solanoideae</taxon>
        <taxon>Solaneae</taxon>
        <taxon>Solanum</taxon>
    </lineage>
</organism>
<dbReference type="AlphaFoldDB" id="A0ABD2QXZ1"/>
<dbReference type="Proteomes" id="UP001627284">
    <property type="component" value="Unassembled WGS sequence"/>
</dbReference>
<sequence>MIHACIFDFRICYFEELFFMFHGKQQRSNLCPKFGDEVPIAPMNKKGTPPFSASFISCVSYFPFMNFLGFSFDRKFFQTLTGHASFRLYLLGFCLIQCSVC</sequence>
<accession>A0ABD2QXZ1</accession>
<evidence type="ECO:0000313" key="2">
    <source>
        <dbReference type="Proteomes" id="UP001627284"/>
    </source>
</evidence>
<proteinExistence type="predicted"/>
<gene>
    <name evidence="1" type="ORF">AABB24_038514</name>
</gene>
<protein>
    <submittedName>
        <fullName evidence="1">Uncharacterized protein</fullName>
    </submittedName>
</protein>
<evidence type="ECO:0000313" key="1">
    <source>
        <dbReference type="EMBL" id="KAL3324399.1"/>
    </source>
</evidence>
<reference evidence="1 2" key="1">
    <citation type="submission" date="2024-05" db="EMBL/GenBank/DDBJ databases">
        <title>De novo assembly of an allotetraploid wild potato.</title>
        <authorList>
            <person name="Hosaka A.J."/>
        </authorList>
    </citation>
    <scope>NUCLEOTIDE SEQUENCE [LARGE SCALE GENOMIC DNA]</scope>
    <source>
        <tissue evidence="1">Young leaves</tissue>
    </source>
</reference>
<name>A0ABD2QXZ1_9SOLN</name>
<comment type="caution">
    <text evidence="1">The sequence shown here is derived from an EMBL/GenBank/DDBJ whole genome shotgun (WGS) entry which is preliminary data.</text>
</comment>